<evidence type="ECO:0000259" key="1">
    <source>
        <dbReference type="PROSITE" id="PS50878"/>
    </source>
</evidence>
<name>A0A2B4R675_STYPI</name>
<evidence type="ECO:0000313" key="3">
    <source>
        <dbReference type="Proteomes" id="UP000225706"/>
    </source>
</evidence>
<comment type="caution">
    <text evidence="2">The sequence shown here is derived from an EMBL/GenBank/DDBJ whole genome shotgun (WGS) entry which is preliminary data.</text>
</comment>
<dbReference type="PANTHER" id="PTHR47510:SF3">
    <property type="entry name" value="ENDO_EXONUCLEASE_PHOSPHATASE DOMAIN-CONTAINING PROTEIN"/>
    <property type="match status" value="1"/>
</dbReference>
<keyword evidence="2" id="KW-0808">Transferase</keyword>
<dbReference type="OrthoDB" id="5982943at2759"/>
<dbReference type="InterPro" id="IPR043502">
    <property type="entry name" value="DNA/RNA_pol_sf"/>
</dbReference>
<accession>A0A2B4R675</accession>
<evidence type="ECO:0000313" key="2">
    <source>
        <dbReference type="EMBL" id="PFX12666.1"/>
    </source>
</evidence>
<keyword evidence="3" id="KW-1185">Reference proteome</keyword>
<dbReference type="EMBL" id="LSMT01001239">
    <property type="protein sequence ID" value="PFX12666.1"/>
    <property type="molecule type" value="Genomic_DNA"/>
</dbReference>
<proteinExistence type="predicted"/>
<gene>
    <name evidence="2" type="primary">RTase</name>
    <name evidence="2" type="ORF">AWC38_SpisGene23335</name>
</gene>
<feature type="domain" description="Reverse transcriptase" evidence="1">
    <location>
        <begin position="207"/>
        <end position="476"/>
    </location>
</feature>
<dbReference type="Proteomes" id="UP000225706">
    <property type="component" value="Unassembled WGS sequence"/>
</dbReference>
<reference evidence="3" key="1">
    <citation type="journal article" date="2017" name="bioRxiv">
        <title>Comparative analysis of the genomes of Stylophora pistillata and Acropora digitifera provides evidence for extensive differences between species of corals.</title>
        <authorList>
            <person name="Voolstra C.R."/>
            <person name="Li Y."/>
            <person name="Liew Y.J."/>
            <person name="Baumgarten S."/>
            <person name="Zoccola D."/>
            <person name="Flot J.-F."/>
            <person name="Tambutte S."/>
            <person name="Allemand D."/>
            <person name="Aranda M."/>
        </authorList>
    </citation>
    <scope>NUCLEOTIDE SEQUENCE [LARGE SCALE GENOMIC DNA]</scope>
</reference>
<sequence length="517" mass="58515">MKTEEDPNCGIILTGDFNRLNTSRLQKHFKLKQLVKFPTRGNATLDLVLTNMGAHFATPEPYPPFGLSDHCTAFVRPKERIPNQQTRKSILSRDKRDSNKARLGRYFSNIDWSCVTNQPSCEEKLKVFSNLVDIGKKNIMPERSRVRRLPVTIRRHPEFLEVTPERVYENLSHLNKHKAPGPDGLSNWCLKEYAELLYQPIADILNSSYKEQKLPSVWKHADVTPLPKVKQVADPKKELRPISLTASLSKVAEDFLVSDYIRPVLERIADSNQFGTVSGSSTVLALLSMIHEWLQATDGNSASVCVFLFDYRKAFDFIDHGTLAAKLRVVGVPNSIVNWILEFLSDRTQRVKLSPDCMSEWGAVPAGVLQGTKLGPWLFLLMINDLLTPSASFGMWKYVDDTTLSKKVPNGQQSRAQEAVDHVSNWSVDNLFQLNLEKTKELAISFCRFPELFDPVIIDGTQIQATTSNELLGLTINNTLTWNDHVDGLVKKAARKIHFLVQLKRARVPAEDLVAYY</sequence>
<keyword evidence="2" id="KW-0695">RNA-directed DNA polymerase</keyword>
<dbReference type="AlphaFoldDB" id="A0A2B4R675"/>
<dbReference type="SUPFAM" id="SSF56672">
    <property type="entry name" value="DNA/RNA polymerases"/>
    <property type="match status" value="1"/>
</dbReference>
<protein>
    <submittedName>
        <fullName evidence="2">Putative RNA-directed DNA polymerase from transposon BS</fullName>
    </submittedName>
</protein>
<dbReference type="PROSITE" id="PS50878">
    <property type="entry name" value="RT_POL"/>
    <property type="match status" value="1"/>
</dbReference>
<organism evidence="2 3">
    <name type="scientific">Stylophora pistillata</name>
    <name type="common">Smooth cauliflower coral</name>
    <dbReference type="NCBI Taxonomy" id="50429"/>
    <lineage>
        <taxon>Eukaryota</taxon>
        <taxon>Metazoa</taxon>
        <taxon>Cnidaria</taxon>
        <taxon>Anthozoa</taxon>
        <taxon>Hexacorallia</taxon>
        <taxon>Scleractinia</taxon>
        <taxon>Astrocoeniina</taxon>
        <taxon>Pocilloporidae</taxon>
        <taxon>Stylophora</taxon>
    </lineage>
</organism>
<dbReference type="Pfam" id="PF00078">
    <property type="entry name" value="RVT_1"/>
    <property type="match status" value="1"/>
</dbReference>
<keyword evidence="2" id="KW-0548">Nucleotidyltransferase</keyword>
<dbReference type="GO" id="GO:0003964">
    <property type="term" value="F:RNA-directed DNA polymerase activity"/>
    <property type="evidence" value="ECO:0007669"/>
    <property type="project" value="UniProtKB-KW"/>
</dbReference>
<dbReference type="InterPro" id="IPR000477">
    <property type="entry name" value="RT_dom"/>
</dbReference>
<dbReference type="PANTHER" id="PTHR47510">
    <property type="entry name" value="REVERSE TRANSCRIPTASE DOMAIN-CONTAINING PROTEIN"/>
    <property type="match status" value="1"/>
</dbReference>
<dbReference type="CDD" id="cd01650">
    <property type="entry name" value="RT_nLTR_like"/>
    <property type="match status" value="1"/>
</dbReference>